<feature type="transmembrane region" description="Helical" evidence="1">
    <location>
        <begin position="20"/>
        <end position="40"/>
    </location>
</feature>
<keyword evidence="1" id="KW-0812">Transmembrane</keyword>
<accession>A0A021W028</accession>
<dbReference type="EMBL" id="AXCW01000022">
    <property type="protein sequence ID" value="EYR64682.1"/>
    <property type="molecule type" value="Genomic_DNA"/>
</dbReference>
<dbReference type="AlphaFoldDB" id="A0A021W028"/>
<sequence>MTVLPARAAPPERMSHRARAYMAIVAARHLLTGIFYLWVWGATDDAVHTIWGAMFLVVGLIAALPFRTGRDGQARLGLLLSIAATSVWFGSFLVAAATTDGYWSALAAIALGTFVAKDLTMVADPLRNPFEALIREELQGRDGG</sequence>
<comment type="caution">
    <text evidence="2">The sequence shown here is derived from an EMBL/GenBank/DDBJ whole genome shotgun (WGS) entry which is preliminary data.</text>
</comment>
<dbReference type="Proteomes" id="UP000019753">
    <property type="component" value="Unassembled WGS sequence"/>
</dbReference>
<organism evidence="2 3">
    <name type="scientific">Actinotalea ferrariae CF5-4</name>
    <dbReference type="NCBI Taxonomy" id="948458"/>
    <lineage>
        <taxon>Bacteria</taxon>
        <taxon>Bacillati</taxon>
        <taxon>Actinomycetota</taxon>
        <taxon>Actinomycetes</taxon>
        <taxon>Micrococcales</taxon>
        <taxon>Cellulomonadaceae</taxon>
        <taxon>Actinotalea</taxon>
    </lineage>
</organism>
<name>A0A021W028_9CELL</name>
<keyword evidence="1" id="KW-0472">Membrane</keyword>
<keyword evidence="3" id="KW-1185">Reference proteome</keyword>
<gene>
    <name evidence="2" type="ORF">N866_07220</name>
</gene>
<evidence type="ECO:0000313" key="2">
    <source>
        <dbReference type="EMBL" id="EYR64682.1"/>
    </source>
</evidence>
<dbReference type="OrthoDB" id="9912330at2"/>
<protein>
    <submittedName>
        <fullName evidence="2">Uncharacterized protein</fullName>
    </submittedName>
</protein>
<proteinExistence type="predicted"/>
<evidence type="ECO:0000313" key="3">
    <source>
        <dbReference type="Proteomes" id="UP000019753"/>
    </source>
</evidence>
<evidence type="ECO:0000256" key="1">
    <source>
        <dbReference type="SAM" id="Phobius"/>
    </source>
</evidence>
<reference evidence="2 3" key="1">
    <citation type="submission" date="2014-01" db="EMBL/GenBank/DDBJ databases">
        <title>Actinotalea ferrariae CF5-4.</title>
        <authorList>
            <person name="Chen F."/>
            <person name="Li Y."/>
            <person name="Wang G."/>
        </authorList>
    </citation>
    <scope>NUCLEOTIDE SEQUENCE [LARGE SCALE GENOMIC DNA]</scope>
    <source>
        <strain evidence="2 3">CF5-4</strain>
    </source>
</reference>
<dbReference type="RefSeq" id="WP_034222730.1">
    <property type="nucleotide sequence ID" value="NZ_AXCW01000022.1"/>
</dbReference>
<feature type="transmembrane region" description="Helical" evidence="1">
    <location>
        <begin position="76"/>
        <end position="96"/>
    </location>
</feature>
<feature type="transmembrane region" description="Helical" evidence="1">
    <location>
        <begin position="46"/>
        <end position="64"/>
    </location>
</feature>
<keyword evidence="1" id="KW-1133">Transmembrane helix</keyword>